<evidence type="ECO:0000256" key="1">
    <source>
        <dbReference type="SAM" id="Phobius"/>
    </source>
</evidence>
<dbReference type="AlphaFoldDB" id="A0A2M8Q8A7"/>
<protein>
    <submittedName>
        <fullName evidence="2">Uncharacterized protein</fullName>
    </submittedName>
</protein>
<dbReference type="EMBL" id="PGTN01000521">
    <property type="protein sequence ID" value="PJF46042.1"/>
    <property type="molecule type" value="Genomic_DNA"/>
</dbReference>
<sequence>LLTIGIALGIEALLHALKLGLREDPRWLVGWVALIVDAGTNAGGVYLIAPAITSAPGLNLLLAGIGADAGHPLTVFTICLAIGIMLSVAPAALIEREEGGNGGL</sequence>
<dbReference type="Proteomes" id="UP000230790">
    <property type="component" value="Unassembled WGS sequence"/>
</dbReference>
<keyword evidence="1" id="KW-1133">Transmembrane helix</keyword>
<feature type="transmembrane region" description="Helical" evidence="1">
    <location>
        <begin position="73"/>
        <end position="94"/>
    </location>
</feature>
<accession>A0A2M8Q8A7</accession>
<organism evidence="2 3">
    <name type="scientific">Candidatus Thermofonsia Clade 3 bacterium</name>
    <dbReference type="NCBI Taxonomy" id="2364212"/>
    <lineage>
        <taxon>Bacteria</taxon>
        <taxon>Bacillati</taxon>
        <taxon>Chloroflexota</taxon>
        <taxon>Candidatus Thermofontia</taxon>
        <taxon>Candidatus Thermofonsia Clade 3</taxon>
    </lineage>
</organism>
<evidence type="ECO:0000313" key="2">
    <source>
        <dbReference type="EMBL" id="PJF46042.1"/>
    </source>
</evidence>
<feature type="non-terminal residue" evidence="2">
    <location>
        <position position="1"/>
    </location>
</feature>
<name>A0A2M8Q8A7_9CHLR</name>
<comment type="caution">
    <text evidence="2">The sequence shown here is derived from an EMBL/GenBank/DDBJ whole genome shotgun (WGS) entry which is preliminary data.</text>
</comment>
<proteinExistence type="predicted"/>
<keyword evidence="1" id="KW-0472">Membrane</keyword>
<reference evidence="2 3" key="1">
    <citation type="submission" date="2017-11" db="EMBL/GenBank/DDBJ databases">
        <title>Evolution of Phototrophy in the Chloroflexi Phylum Driven by Horizontal Gene Transfer.</title>
        <authorList>
            <person name="Ward L.M."/>
            <person name="Hemp J."/>
            <person name="Shih P.M."/>
            <person name="Mcglynn S.E."/>
            <person name="Fischer W."/>
        </authorList>
    </citation>
    <scope>NUCLEOTIDE SEQUENCE [LARGE SCALE GENOMIC DNA]</scope>
    <source>
        <strain evidence="2">JP3_7</strain>
    </source>
</reference>
<evidence type="ECO:0000313" key="3">
    <source>
        <dbReference type="Proteomes" id="UP000230790"/>
    </source>
</evidence>
<gene>
    <name evidence="2" type="ORF">CUN48_15820</name>
</gene>
<keyword evidence="1" id="KW-0812">Transmembrane</keyword>